<dbReference type="Proteomes" id="UP000796761">
    <property type="component" value="Unassembled WGS sequence"/>
</dbReference>
<evidence type="ECO:0000313" key="2">
    <source>
        <dbReference type="Proteomes" id="UP000796761"/>
    </source>
</evidence>
<gene>
    <name evidence="1" type="ORF">HGM15179_004572</name>
</gene>
<accession>A0A8K1GRD2</accession>
<protein>
    <submittedName>
        <fullName evidence="1">Uncharacterized protein</fullName>
    </submittedName>
</protein>
<comment type="caution">
    <text evidence="1">The sequence shown here is derived from an EMBL/GenBank/DDBJ whole genome shotgun (WGS) entry which is preliminary data.</text>
</comment>
<proteinExistence type="predicted"/>
<name>A0A8K1GRD2_9PASS</name>
<keyword evidence="2" id="KW-1185">Reference proteome</keyword>
<dbReference type="EMBL" id="SWJQ01000093">
    <property type="protein sequence ID" value="TRZ22526.1"/>
    <property type="molecule type" value="Genomic_DNA"/>
</dbReference>
<sequence length="88" mass="9923">MISSRSQERDRVGSPHVEKYISPSLPHVAKPRMQTLADRRALFAPCAGDEPSNIKRKEDSLLKVLRKPDVEEIVIEVVNRSDLSIKST</sequence>
<dbReference type="AlphaFoldDB" id="A0A8K1GRD2"/>
<evidence type="ECO:0000313" key="1">
    <source>
        <dbReference type="EMBL" id="TRZ22526.1"/>
    </source>
</evidence>
<organism evidence="1 2">
    <name type="scientific">Zosterops borbonicus</name>
    <dbReference type="NCBI Taxonomy" id="364589"/>
    <lineage>
        <taxon>Eukaryota</taxon>
        <taxon>Metazoa</taxon>
        <taxon>Chordata</taxon>
        <taxon>Craniata</taxon>
        <taxon>Vertebrata</taxon>
        <taxon>Euteleostomi</taxon>
        <taxon>Archelosauria</taxon>
        <taxon>Archosauria</taxon>
        <taxon>Dinosauria</taxon>
        <taxon>Saurischia</taxon>
        <taxon>Theropoda</taxon>
        <taxon>Coelurosauria</taxon>
        <taxon>Aves</taxon>
        <taxon>Neognathae</taxon>
        <taxon>Neoaves</taxon>
        <taxon>Telluraves</taxon>
        <taxon>Australaves</taxon>
        <taxon>Passeriformes</taxon>
        <taxon>Sylvioidea</taxon>
        <taxon>Zosteropidae</taxon>
        <taxon>Zosterops</taxon>
    </lineage>
</organism>
<reference evidence="1" key="1">
    <citation type="submission" date="2019-04" db="EMBL/GenBank/DDBJ databases">
        <title>Genome assembly of Zosterops borbonicus 15179.</title>
        <authorList>
            <person name="Leroy T."/>
            <person name="Anselmetti Y."/>
            <person name="Tilak M.-K."/>
            <person name="Nabholz B."/>
        </authorList>
    </citation>
    <scope>NUCLEOTIDE SEQUENCE</scope>
    <source>
        <strain evidence="1">HGM_15179</strain>
        <tissue evidence="1">Muscle</tissue>
    </source>
</reference>